<dbReference type="AlphaFoldDB" id="F4KWM3"/>
<evidence type="ECO:0000313" key="3">
    <source>
        <dbReference type="Proteomes" id="UP000008461"/>
    </source>
</evidence>
<dbReference type="Proteomes" id="UP000008461">
    <property type="component" value="Chromosome"/>
</dbReference>
<evidence type="ECO:0000256" key="1">
    <source>
        <dbReference type="SAM" id="MobiDB-lite"/>
    </source>
</evidence>
<proteinExistence type="predicted"/>
<dbReference type="EMBL" id="CP002691">
    <property type="protein sequence ID" value="AEE51363.1"/>
    <property type="molecule type" value="Genomic_DNA"/>
</dbReference>
<dbReference type="HOGENOM" id="CLU_3118449_0_0_10"/>
<gene>
    <name evidence="2" type="ordered locus">Halhy_3508</name>
</gene>
<organism evidence="2 3">
    <name type="scientific">Haliscomenobacter hydrossis (strain ATCC 27775 / DSM 1100 / LMG 10767 / O)</name>
    <dbReference type="NCBI Taxonomy" id="760192"/>
    <lineage>
        <taxon>Bacteria</taxon>
        <taxon>Pseudomonadati</taxon>
        <taxon>Bacteroidota</taxon>
        <taxon>Saprospiria</taxon>
        <taxon>Saprospirales</taxon>
        <taxon>Haliscomenobacteraceae</taxon>
        <taxon>Haliscomenobacter</taxon>
    </lineage>
</organism>
<name>F4KWM3_HALH1</name>
<feature type="region of interest" description="Disordered" evidence="1">
    <location>
        <begin position="21"/>
        <end position="50"/>
    </location>
</feature>
<reference key="2">
    <citation type="submission" date="2011-04" db="EMBL/GenBank/DDBJ databases">
        <title>Complete sequence of chromosome of Haliscomenobacter hydrossis DSM 1100.</title>
        <authorList>
            <consortium name="US DOE Joint Genome Institute (JGI-PGF)"/>
            <person name="Lucas S."/>
            <person name="Han J."/>
            <person name="Lapidus A."/>
            <person name="Bruce D."/>
            <person name="Goodwin L."/>
            <person name="Pitluck S."/>
            <person name="Peters L."/>
            <person name="Kyrpides N."/>
            <person name="Mavromatis K."/>
            <person name="Ivanova N."/>
            <person name="Ovchinnikova G."/>
            <person name="Pagani I."/>
            <person name="Daligault H."/>
            <person name="Detter J.C."/>
            <person name="Han C."/>
            <person name="Land M."/>
            <person name="Hauser L."/>
            <person name="Markowitz V."/>
            <person name="Cheng J.-F."/>
            <person name="Hugenholtz P."/>
            <person name="Woyke T."/>
            <person name="Wu D."/>
            <person name="Verbarg S."/>
            <person name="Frueling A."/>
            <person name="Brambilla E."/>
            <person name="Klenk H.-P."/>
            <person name="Eisen J.A."/>
        </authorList>
    </citation>
    <scope>NUCLEOTIDE SEQUENCE</scope>
    <source>
        <strain>DSM 1100</strain>
    </source>
</reference>
<protein>
    <submittedName>
        <fullName evidence="2">Uncharacterized protein</fullName>
    </submittedName>
</protein>
<reference evidence="2 3" key="1">
    <citation type="journal article" date="2011" name="Stand. Genomic Sci.">
        <title>Complete genome sequence of Haliscomenobacter hydrossis type strain (O).</title>
        <authorList>
            <consortium name="US DOE Joint Genome Institute (JGI-PGF)"/>
            <person name="Daligault H."/>
            <person name="Lapidus A."/>
            <person name="Zeytun A."/>
            <person name="Nolan M."/>
            <person name="Lucas S."/>
            <person name="Del Rio T.G."/>
            <person name="Tice H."/>
            <person name="Cheng J.F."/>
            <person name="Tapia R."/>
            <person name="Han C."/>
            <person name="Goodwin L."/>
            <person name="Pitluck S."/>
            <person name="Liolios K."/>
            <person name="Pagani I."/>
            <person name="Ivanova N."/>
            <person name="Huntemann M."/>
            <person name="Mavromatis K."/>
            <person name="Mikhailova N."/>
            <person name="Pati A."/>
            <person name="Chen A."/>
            <person name="Palaniappan K."/>
            <person name="Land M."/>
            <person name="Hauser L."/>
            <person name="Brambilla E.M."/>
            <person name="Rohde M."/>
            <person name="Verbarg S."/>
            <person name="Goker M."/>
            <person name="Bristow J."/>
            <person name="Eisen J.A."/>
            <person name="Markowitz V."/>
            <person name="Hugenholtz P."/>
            <person name="Kyrpides N.C."/>
            <person name="Klenk H.P."/>
            <person name="Woyke T."/>
        </authorList>
    </citation>
    <scope>NUCLEOTIDE SEQUENCE [LARGE SCALE GENOMIC DNA]</scope>
    <source>
        <strain evidence="3">ATCC 27775 / DSM 1100 / LMG 10767 / O</strain>
    </source>
</reference>
<keyword evidence="3" id="KW-1185">Reference proteome</keyword>
<dbReference type="STRING" id="760192.Halhy_3508"/>
<sequence length="50" mass="5790">MICVFRKKMLLSPDECVINEKTSKSAEQPESQPKEERTWSLKTLHAVTKL</sequence>
<dbReference type="KEGG" id="hhy:Halhy_3508"/>
<evidence type="ECO:0000313" key="2">
    <source>
        <dbReference type="EMBL" id="AEE51363.1"/>
    </source>
</evidence>
<accession>F4KWM3</accession>